<proteinExistence type="predicted"/>
<gene>
    <name evidence="1" type="ORF">ACFOUR_03700</name>
</gene>
<organism evidence="1 2">
    <name type="scientific">Halovivax cerinus</name>
    <dbReference type="NCBI Taxonomy" id="1487865"/>
    <lineage>
        <taxon>Archaea</taxon>
        <taxon>Methanobacteriati</taxon>
        <taxon>Methanobacteriota</taxon>
        <taxon>Stenosarchaea group</taxon>
        <taxon>Halobacteria</taxon>
        <taxon>Halobacteriales</taxon>
        <taxon>Natrialbaceae</taxon>
        <taxon>Halovivax</taxon>
    </lineage>
</organism>
<dbReference type="AlphaFoldDB" id="A0ABD5NLM5"/>
<reference evidence="1 2" key="1">
    <citation type="journal article" date="2019" name="Int. J. Syst. Evol. Microbiol.">
        <title>The Global Catalogue of Microorganisms (GCM) 10K type strain sequencing project: providing services to taxonomists for standard genome sequencing and annotation.</title>
        <authorList>
            <consortium name="The Broad Institute Genomics Platform"/>
            <consortium name="The Broad Institute Genome Sequencing Center for Infectious Disease"/>
            <person name="Wu L."/>
            <person name="Ma J."/>
        </authorList>
    </citation>
    <scope>NUCLEOTIDE SEQUENCE [LARGE SCALE GENOMIC DNA]</scope>
    <source>
        <strain evidence="1 2">IBRC-M 10256</strain>
    </source>
</reference>
<accession>A0ABD5NLM5</accession>
<sequence length="438" mass="47632">MTHRLSRRRALTGGALGLTSLAGCTDRFADEPPPIDVEGSTLLEIASVDGPAPLDAFPLTVTDEYVDAGIDRVDSLLASIPDDLDAKIPNEAVRRYVDRERESAREGLTYVRDASTNLAALRPLRRARESAAHAAGTVAAAVGNRTRADALDEVDALETRVREAAAFERIGEEPIPSLVVYERVEEELRVAALAVERLRTGAIADGYAEARAVGELDERLETGAARLDQAQHLGDRHADGLDDPRSFDDEFREATTTLHDDLADRVADLPERSRTVAEDLFDAPVEETPRRRVGEVLVREIRSTFEHASESREADRFAKVLVDLYRVEILLGALDRIRAIVADGGLDRPDDGSAVRTARADAVAALESGRADAAHPALVDSGLEYAYWRIRNADEQAEDDASYLPEPTAVEMIALYAIATAQARSVPDATDRLVALLT</sequence>
<evidence type="ECO:0000313" key="1">
    <source>
        <dbReference type="EMBL" id="MFC3957479.1"/>
    </source>
</evidence>
<dbReference type="RefSeq" id="WP_256533707.1">
    <property type="nucleotide sequence ID" value="NZ_CP101824.1"/>
</dbReference>
<dbReference type="GeneID" id="73902842"/>
<evidence type="ECO:0000313" key="2">
    <source>
        <dbReference type="Proteomes" id="UP001595846"/>
    </source>
</evidence>
<dbReference type="PROSITE" id="PS51257">
    <property type="entry name" value="PROKAR_LIPOPROTEIN"/>
    <property type="match status" value="1"/>
</dbReference>
<dbReference type="EMBL" id="JBHSAQ010000002">
    <property type="protein sequence ID" value="MFC3957479.1"/>
    <property type="molecule type" value="Genomic_DNA"/>
</dbReference>
<keyword evidence="2" id="KW-1185">Reference proteome</keyword>
<name>A0ABD5NLM5_9EURY</name>
<dbReference type="Proteomes" id="UP001595846">
    <property type="component" value="Unassembled WGS sequence"/>
</dbReference>
<comment type="caution">
    <text evidence="1">The sequence shown here is derived from an EMBL/GenBank/DDBJ whole genome shotgun (WGS) entry which is preliminary data.</text>
</comment>
<protein>
    <submittedName>
        <fullName evidence="1">Uncharacterized protein</fullName>
    </submittedName>
</protein>